<dbReference type="EMBL" id="CAMGYJ010000007">
    <property type="protein sequence ID" value="CAI0451074.1"/>
    <property type="molecule type" value="Genomic_DNA"/>
</dbReference>
<keyword evidence="3" id="KW-1185">Reference proteome</keyword>
<dbReference type="Proteomes" id="UP001154282">
    <property type="component" value="Unassembled WGS sequence"/>
</dbReference>
<sequence>MHEGVATTGFEEVRDPLLPSPIDGGAVGQGGRLPAPLRMGSLPRVRVSRVLRRKVLGDVEAAHVRVHRLVAGVEGASGVRQGVPPGLRPHHRIRQQASGAVHLLHRLQARRLQLKLADLQFLRTYAHQNERVFWHCFDEVLHMWMPGLFVHLLRFLILVGFFSKFSMFSPWLDSDVESNG</sequence>
<accession>A0AAV0MXR5</accession>
<proteinExistence type="predicted"/>
<comment type="caution">
    <text evidence="2">The sequence shown here is derived from an EMBL/GenBank/DDBJ whole genome shotgun (WGS) entry which is preliminary data.</text>
</comment>
<evidence type="ECO:0000256" key="1">
    <source>
        <dbReference type="SAM" id="Phobius"/>
    </source>
</evidence>
<evidence type="ECO:0000313" key="3">
    <source>
        <dbReference type="Proteomes" id="UP001154282"/>
    </source>
</evidence>
<feature type="transmembrane region" description="Helical" evidence="1">
    <location>
        <begin position="143"/>
        <end position="162"/>
    </location>
</feature>
<keyword evidence="1" id="KW-0472">Membrane</keyword>
<dbReference type="AlphaFoldDB" id="A0AAV0MXR5"/>
<gene>
    <name evidence="2" type="ORF">LITE_LOCUS30741</name>
</gene>
<keyword evidence="1" id="KW-0812">Transmembrane</keyword>
<reference evidence="2" key="1">
    <citation type="submission" date="2022-08" db="EMBL/GenBank/DDBJ databases">
        <authorList>
            <person name="Gutierrez-Valencia J."/>
        </authorList>
    </citation>
    <scope>NUCLEOTIDE SEQUENCE</scope>
</reference>
<name>A0AAV0MXR5_9ROSI</name>
<evidence type="ECO:0000313" key="2">
    <source>
        <dbReference type="EMBL" id="CAI0451074.1"/>
    </source>
</evidence>
<organism evidence="2 3">
    <name type="scientific">Linum tenue</name>
    <dbReference type="NCBI Taxonomy" id="586396"/>
    <lineage>
        <taxon>Eukaryota</taxon>
        <taxon>Viridiplantae</taxon>
        <taxon>Streptophyta</taxon>
        <taxon>Embryophyta</taxon>
        <taxon>Tracheophyta</taxon>
        <taxon>Spermatophyta</taxon>
        <taxon>Magnoliopsida</taxon>
        <taxon>eudicotyledons</taxon>
        <taxon>Gunneridae</taxon>
        <taxon>Pentapetalae</taxon>
        <taxon>rosids</taxon>
        <taxon>fabids</taxon>
        <taxon>Malpighiales</taxon>
        <taxon>Linaceae</taxon>
        <taxon>Linum</taxon>
    </lineage>
</organism>
<keyword evidence="1" id="KW-1133">Transmembrane helix</keyword>
<protein>
    <submittedName>
        <fullName evidence="2">Uncharacterized protein</fullName>
    </submittedName>
</protein>